<proteinExistence type="predicted"/>
<keyword evidence="1" id="KW-1133">Transmembrane helix</keyword>
<keyword evidence="1" id="KW-0812">Transmembrane</keyword>
<reference evidence="2" key="1">
    <citation type="submission" date="2018-02" db="EMBL/GenBank/DDBJ databases">
        <title>Rhizophora mucronata_Transcriptome.</title>
        <authorList>
            <person name="Meera S.P."/>
            <person name="Sreeshan A."/>
            <person name="Augustine A."/>
        </authorList>
    </citation>
    <scope>NUCLEOTIDE SEQUENCE</scope>
    <source>
        <tissue evidence="2">Leaf</tissue>
    </source>
</reference>
<evidence type="ECO:0000313" key="2">
    <source>
        <dbReference type="EMBL" id="MBX68300.1"/>
    </source>
</evidence>
<name>A0A2P2QMQ1_RHIMU</name>
<dbReference type="AlphaFoldDB" id="A0A2P2QMQ1"/>
<organism evidence="2">
    <name type="scientific">Rhizophora mucronata</name>
    <name type="common">Asiatic mangrove</name>
    <dbReference type="NCBI Taxonomy" id="61149"/>
    <lineage>
        <taxon>Eukaryota</taxon>
        <taxon>Viridiplantae</taxon>
        <taxon>Streptophyta</taxon>
        <taxon>Embryophyta</taxon>
        <taxon>Tracheophyta</taxon>
        <taxon>Spermatophyta</taxon>
        <taxon>Magnoliopsida</taxon>
        <taxon>eudicotyledons</taxon>
        <taxon>Gunneridae</taxon>
        <taxon>Pentapetalae</taxon>
        <taxon>rosids</taxon>
        <taxon>fabids</taxon>
        <taxon>Malpighiales</taxon>
        <taxon>Rhizophoraceae</taxon>
        <taxon>Rhizophora</taxon>
    </lineage>
</organism>
<keyword evidence="1" id="KW-0472">Membrane</keyword>
<feature type="transmembrane region" description="Helical" evidence="1">
    <location>
        <begin position="12"/>
        <end position="32"/>
    </location>
</feature>
<accession>A0A2P2QMQ1</accession>
<dbReference type="EMBL" id="GGEC01087816">
    <property type="protein sequence ID" value="MBX68300.1"/>
    <property type="molecule type" value="Transcribed_RNA"/>
</dbReference>
<evidence type="ECO:0000256" key="1">
    <source>
        <dbReference type="SAM" id="Phobius"/>
    </source>
</evidence>
<protein>
    <submittedName>
        <fullName evidence="2">Uncharacterized protein</fullName>
    </submittedName>
</protein>
<sequence>MHSRKQVSLHNFCLLRQLRTSIMSILVFKLLTGFSLDMWLNPTLVLPIQGCISMLYLS</sequence>